<reference evidence="2" key="2">
    <citation type="submission" date="2023-02" db="EMBL/GenBank/DDBJ databases">
        <authorList>
            <person name="Swenson N.G."/>
            <person name="Wegrzyn J.L."/>
            <person name="Mcevoy S.L."/>
        </authorList>
    </citation>
    <scope>NUCLEOTIDE SEQUENCE</scope>
    <source>
        <strain evidence="2">91603</strain>
        <tissue evidence="2">Leaf</tissue>
    </source>
</reference>
<dbReference type="GO" id="GO:0015074">
    <property type="term" value="P:DNA integration"/>
    <property type="evidence" value="ECO:0007669"/>
    <property type="project" value="InterPro"/>
</dbReference>
<proteinExistence type="predicted"/>
<dbReference type="Pfam" id="PF00665">
    <property type="entry name" value="rve"/>
    <property type="match status" value="1"/>
</dbReference>
<dbReference type="EMBL" id="JAJSOW010000003">
    <property type="protein sequence ID" value="KAI9195220.1"/>
    <property type="molecule type" value="Genomic_DNA"/>
</dbReference>
<evidence type="ECO:0000259" key="1">
    <source>
        <dbReference type="PROSITE" id="PS50994"/>
    </source>
</evidence>
<name>A0AAD5P0C2_ACENE</name>
<dbReference type="InterPro" id="IPR012337">
    <property type="entry name" value="RNaseH-like_sf"/>
</dbReference>
<dbReference type="GO" id="GO:0003676">
    <property type="term" value="F:nucleic acid binding"/>
    <property type="evidence" value="ECO:0007669"/>
    <property type="project" value="InterPro"/>
</dbReference>
<sequence length="142" mass="16200">MAEGLKSIEVDFCESCILGKQKRVSFKKTGRAPTKEKLELVHTDVWGPASVSSIGGKQYFVTFIDDHSRKVWVYFLRHKSDVFEAFKKWKAMVENETGLKIKKLRSDNGGEYEDNEFKKFCYKSGIKLIRTVPGTPQQNGTA</sequence>
<organism evidence="2 3">
    <name type="scientific">Acer negundo</name>
    <name type="common">Box elder</name>
    <dbReference type="NCBI Taxonomy" id="4023"/>
    <lineage>
        <taxon>Eukaryota</taxon>
        <taxon>Viridiplantae</taxon>
        <taxon>Streptophyta</taxon>
        <taxon>Embryophyta</taxon>
        <taxon>Tracheophyta</taxon>
        <taxon>Spermatophyta</taxon>
        <taxon>Magnoliopsida</taxon>
        <taxon>eudicotyledons</taxon>
        <taxon>Gunneridae</taxon>
        <taxon>Pentapetalae</taxon>
        <taxon>rosids</taxon>
        <taxon>malvids</taxon>
        <taxon>Sapindales</taxon>
        <taxon>Sapindaceae</taxon>
        <taxon>Hippocastanoideae</taxon>
        <taxon>Acereae</taxon>
        <taxon>Acer</taxon>
    </lineage>
</organism>
<dbReference type="AlphaFoldDB" id="A0AAD5P0C2"/>
<evidence type="ECO:0000313" key="2">
    <source>
        <dbReference type="EMBL" id="KAI9195220.1"/>
    </source>
</evidence>
<dbReference type="SUPFAM" id="SSF53098">
    <property type="entry name" value="Ribonuclease H-like"/>
    <property type="match status" value="1"/>
</dbReference>
<feature type="domain" description="Integrase catalytic" evidence="1">
    <location>
        <begin position="29"/>
        <end position="142"/>
    </location>
</feature>
<dbReference type="PANTHER" id="PTHR42648:SF28">
    <property type="entry name" value="TRANSPOSON-ENCODED PROTEIN WITH RIBONUCLEASE H-LIKE AND RETROVIRUS ZINC FINGER-LIKE DOMAINS"/>
    <property type="match status" value="1"/>
</dbReference>
<gene>
    <name evidence="2" type="ORF">LWI28_012848</name>
</gene>
<reference evidence="2" key="1">
    <citation type="journal article" date="2022" name="Plant J.">
        <title>Strategies of tolerance reflected in two North American maple genomes.</title>
        <authorList>
            <person name="McEvoy S.L."/>
            <person name="Sezen U.U."/>
            <person name="Trouern-Trend A."/>
            <person name="McMahon S.M."/>
            <person name="Schaberg P.G."/>
            <person name="Yang J."/>
            <person name="Wegrzyn J.L."/>
            <person name="Swenson N.G."/>
        </authorList>
    </citation>
    <scope>NUCLEOTIDE SEQUENCE</scope>
    <source>
        <strain evidence="2">91603</strain>
    </source>
</reference>
<dbReference type="PROSITE" id="PS50994">
    <property type="entry name" value="INTEGRASE"/>
    <property type="match status" value="1"/>
</dbReference>
<accession>A0AAD5P0C2</accession>
<dbReference type="PANTHER" id="PTHR42648">
    <property type="entry name" value="TRANSPOSASE, PUTATIVE-RELATED"/>
    <property type="match status" value="1"/>
</dbReference>
<evidence type="ECO:0000313" key="3">
    <source>
        <dbReference type="Proteomes" id="UP001064489"/>
    </source>
</evidence>
<keyword evidence="3" id="KW-1185">Reference proteome</keyword>
<protein>
    <recommendedName>
        <fullName evidence="1">Integrase catalytic domain-containing protein</fullName>
    </recommendedName>
</protein>
<dbReference type="InterPro" id="IPR036397">
    <property type="entry name" value="RNaseH_sf"/>
</dbReference>
<dbReference type="Gene3D" id="3.30.420.10">
    <property type="entry name" value="Ribonuclease H-like superfamily/Ribonuclease H"/>
    <property type="match status" value="1"/>
</dbReference>
<dbReference type="InterPro" id="IPR001584">
    <property type="entry name" value="Integrase_cat-core"/>
</dbReference>
<dbReference type="Proteomes" id="UP001064489">
    <property type="component" value="Chromosome 1"/>
</dbReference>
<comment type="caution">
    <text evidence="2">The sequence shown here is derived from an EMBL/GenBank/DDBJ whole genome shotgun (WGS) entry which is preliminary data.</text>
</comment>
<dbReference type="InterPro" id="IPR039537">
    <property type="entry name" value="Retrotran_Ty1/copia-like"/>
</dbReference>